<gene>
    <name evidence="2" type="ORF">H8R92_07220</name>
</gene>
<dbReference type="InterPro" id="IPR036397">
    <property type="entry name" value="RNaseH_sf"/>
</dbReference>
<dbReference type="Proteomes" id="UP000662088">
    <property type="component" value="Unassembled WGS sequence"/>
</dbReference>
<dbReference type="SMART" id="SM00479">
    <property type="entry name" value="EXOIII"/>
    <property type="match status" value="1"/>
</dbReference>
<dbReference type="Pfam" id="PF00929">
    <property type="entry name" value="RNase_T"/>
    <property type="match status" value="1"/>
</dbReference>
<keyword evidence="2" id="KW-0378">Hydrolase</keyword>
<dbReference type="PANTHER" id="PTHR30231:SF41">
    <property type="entry name" value="DNA POLYMERASE III SUBUNIT EPSILON"/>
    <property type="match status" value="1"/>
</dbReference>
<accession>A0A8I0DNJ4</accession>
<protein>
    <submittedName>
        <fullName evidence="2">3'-5' exonuclease</fullName>
    </submittedName>
</protein>
<dbReference type="GO" id="GO:0045004">
    <property type="term" value="P:DNA replication proofreading"/>
    <property type="evidence" value="ECO:0007669"/>
    <property type="project" value="TreeGrafter"/>
</dbReference>
<name>A0A8I0DNJ4_9CLOT</name>
<organism evidence="2 3">
    <name type="scientific">Clostridium lentum</name>
    <dbReference type="NCBI Taxonomy" id="2763037"/>
    <lineage>
        <taxon>Bacteria</taxon>
        <taxon>Bacillati</taxon>
        <taxon>Bacillota</taxon>
        <taxon>Clostridia</taxon>
        <taxon>Eubacteriales</taxon>
        <taxon>Clostridiaceae</taxon>
        <taxon>Clostridium</taxon>
    </lineage>
</organism>
<comment type="caution">
    <text evidence="2">The sequence shown here is derived from an EMBL/GenBank/DDBJ whole genome shotgun (WGS) entry which is preliminary data.</text>
</comment>
<keyword evidence="2" id="KW-0540">Nuclease</keyword>
<keyword evidence="2" id="KW-0269">Exonuclease</keyword>
<evidence type="ECO:0000313" key="3">
    <source>
        <dbReference type="Proteomes" id="UP000662088"/>
    </source>
</evidence>
<evidence type="ECO:0000259" key="1">
    <source>
        <dbReference type="SMART" id="SM00479"/>
    </source>
</evidence>
<sequence length="190" mass="22688">MELRNRNFILIDTETTGFDEKKHQILEVGILVIKDLKVIDQFEVKIKHREYTITAKAMEVNNINIVEHEKEALFEKEAAERMLEFLNKHKSEDDEGYIVIGQNVAFDIKFLEEMFLRTYKIKEYRQVISYRNLDIMQLAMIKNMERKISLEKQDLDSILKELNIEAPEKRHRALIDCYLEFKAMCKLLNM</sequence>
<dbReference type="InterPro" id="IPR012337">
    <property type="entry name" value="RNaseH-like_sf"/>
</dbReference>
<feature type="domain" description="Exonuclease" evidence="1">
    <location>
        <begin position="7"/>
        <end position="190"/>
    </location>
</feature>
<keyword evidence="3" id="KW-1185">Reference proteome</keyword>
<dbReference type="AlphaFoldDB" id="A0A8I0DNJ4"/>
<evidence type="ECO:0000313" key="2">
    <source>
        <dbReference type="EMBL" id="MBC5640225.1"/>
    </source>
</evidence>
<dbReference type="RefSeq" id="WP_186835094.1">
    <property type="nucleotide sequence ID" value="NZ_JACOOQ010000010.1"/>
</dbReference>
<dbReference type="Gene3D" id="3.30.420.10">
    <property type="entry name" value="Ribonuclease H-like superfamily/Ribonuclease H"/>
    <property type="match status" value="1"/>
</dbReference>
<dbReference type="EMBL" id="JACOOQ010000010">
    <property type="protein sequence ID" value="MBC5640225.1"/>
    <property type="molecule type" value="Genomic_DNA"/>
</dbReference>
<dbReference type="CDD" id="cd06127">
    <property type="entry name" value="DEDDh"/>
    <property type="match status" value="1"/>
</dbReference>
<proteinExistence type="predicted"/>
<dbReference type="GO" id="GO:0008408">
    <property type="term" value="F:3'-5' exonuclease activity"/>
    <property type="evidence" value="ECO:0007669"/>
    <property type="project" value="TreeGrafter"/>
</dbReference>
<dbReference type="InterPro" id="IPR013520">
    <property type="entry name" value="Ribonucl_H"/>
</dbReference>
<reference evidence="2" key="1">
    <citation type="submission" date="2020-08" db="EMBL/GenBank/DDBJ databases">
        <title>Genome public.</title>
        <authorList>
            <person name="Liu C."/>
            <person name="Sun Q."/>
        </authorList>
    </citation>
    <scope>NUCLEOTIDE SEQUENCE</scope>
    <source>
        <strain evidence="2">NSJ-42</strain>
    </source>
</reference>
<dbReference type="PANTHER" id="PTHR30231">
    <property type="entry name" value="DNA POLYMERASE III SUBUNIT EPSILON"/>
    <property type="match status" value="1"/>
</dbReference>
<dbReference type="GO" id="GO:0003676">
    <property type="term" value="F:nucleic acid binding"/>
    <property type="evidence" value="ECO:0007669"/>
    <property type="project" value="InterPro"/>
</dbReference>
<dbReference type="SUPFAM" id="SSF53098">
    <property type="entry name" value="Ribonuclease H-like"/>
    <property type="match status" value="1"/>
</dbReference>
<dbReference type="GO" id="GO:0005829">
    <property type="term" value="C:cytosol"/>
    <property type="evidence" value="ECO:0007669"/>
    <property type="project" value="TreeGrafter"/>
</dbReference>